<proteinExistence type="predicted"/>
<evidence type="ECO:0000256" key="1">
    <source>
        <dbReference type="SAM" id="MobiDB-lite"/>
    </source>
</evidence>
<dbReference type="EMBL" id="JAHHUM010000193">
    <property type="protein sequence ID" value="KAK5622121.1"/>
    <property type="molecule type" value="Genomic_DNA"/>
</dbReference>
<keyword evidence="3" id="KW-1185">Reference proteome</keyword>
<dbReference type="Proteomes" id="UP001311232">
    <property type="component" value="Unassembled WGS sequence"/>
</dbReference>
<evidence type="ECO:0000313" key="2">
    <source>
        <dbReference type="EMBL" id="KAK5622121.1"/>
    </source>
</evidence>
<sequence>VPQKGHSRHRRGAAPPKTQNHQHSGQPSKNKRAKPNRSSTRANTTATATLHILPHVSRDTVKTTNPKHTPFTRNHPADMETPPQFKAKKPDATIKPSDVYPTAPTHYGQSRTTQDHHPTTTARHTAEVRTQ</sequence>
<reference evidence="2 3" key="1">
    <citation type="submission" date="2021-06" db="EMBL/GenBank/DDBJ databases">
        <authorList>
            <person name="Palmer J.M."/>
        </authorList>
    </citation>
    <scope>NUCLEOTIDE SEQUENCE [LARGE SCALE GENOMIC DNA]</scope>
    <source>
        <strain evidence="2 3">MEX-2019</strain>
        <tissue evidence="2">Muscle</tissue>
    </source>
</reference>
<evidence type="ECO:0000313" key="3">
    <source>
        <dbReference type="Proteomes" id="UP001311232"/>
    </source>
</evidence>
<feature type="non-terminal residue" evidence="2">
    <location>
        <position position="1"/>
    </location>
</feature>
<name>A0AAV9SLI0_9TELE</name>
<feature type="compositionally biased region" description="Basic residues" evidence="1">
    <location>
        <begin position="1"/>
        <end position="12"/>
    </location>
</feature>
<gene>
    <name evidence="2" type="ORF">CRENBAI_009961</name>
</gene>
<feature type="compositionally biased region" description="Polar residues" evidence="1">
    <location>
        <begin position="17"/>
        <end position="28"/>
    </location>
</feature>
<organism evidence="2 3">
    <name type="scientific">Crenichthys baileyi</name>
    <name type="common">White River springfish</name>
    <dbReference type="NCBI Taxonomy" id="28760"/>
    <lineage>
        <taxon>Eukaryota</taxon>
        <taxon>Metazoa</taxon>
        <taxon>Chordata</taxon>
        <taxon>Craniata</taxon>
        <taxon>Vertebrata</taxon>
        <taxon>Euteleostomi</taxon>
        <taxon>Actinopterygii</taxon>
        <taxon>Neopterygii</taxon>
        <taxon>Teleostei</taxon>
        <taxon>Neoteleostei</taxon>
        <taxon>Acanthomorphata</taxon>
        <taxon>Ovalentaria</taxon>
        <taxon>Atherinomorphae</taxon>
        <taxon>Cyprinodontiformes</taxon>
        <taxon>Goodeidae</taxon>
        <taxon>Crenichthys</taxon>
    </lineage>
</organism>
<accession>A0AAV9SLI0</accession>
<protein>
    <submittedName>
        <fullName evidence="2">Uncharacterized protein</fullName>
    </submittedName>
</protein>
<feature type="region of interest" description="Disordered" evidence="1">
    <location>
        <begin position="1"/>
        <end position="131"/>
    </location>
</feature>
<dbReference type="AlphaFoldDB" id="A0AAV9SLI0"/>
<comment type="caution">
    <text evidence="2">The sequence shown here is derived from an EMBL/GenBank/DDBJ whole genome shotgun (WGS) entry which is preliminary data.</text>
</comment>
<feature type="compositionally biased region" description="Basic and acidic residues" evidence="1">
    <location>
        <begin position="113"/>
        <end position="131"/>
    </location>
</feature>
<feature type="compositionally biased region" description="Low complexity" evidence="1">
    <location>
        <begin position="36"/>
        <end position="49"/>
    </location>
</feature>